<accession>A0A7S4EKW0</accession>
<dbReference type="AlphaFoldDB" id="A0A7S4EKW0"/>
<evidence type="ECO:0000256" key="1">
    <source>
        <dbReference type="SAM" id="MobiDB-lite"/>
    </source>
</evidence>
<protein>
    <submittedName>
        <fullName evidence="2">Uncharacterized protein</fullName>
    </submittedName>
</protein>
<proteinExistence type="predicted"/>
<name>A0A7S4EKW0_9STRA</name>
<evidence type="ECO:0000313" key="2">
    <source>
        <dbReference type="EMBL" id="CAE0719991.1"/>
    </source>
</evidence>
<sequence>MAGGLIRFDSIRFDSFVERHNDDPNPRRVTRSSWPRPAATSSGAKERQIGDCETVLVIVIVLVANLCRGTPEAAAYIGADEWAALHLHHVRNTIGVVRIQR</sequence>
<reference evidence="2" key="1">
    <citation type="submission" date="2021-01" db="EMBL/GenBank/DDBJ databases">
        <authorList>
            <person name="Corre E."/>
            <person name="Pelletier E."/>
            <person name="Niang G."/>
            <person name="Scheremetjew M."/>
            <person name="Finn R."/>
            <person name="Kale V."/>
            <person name="Holt S."/>
            <person name="Cochrane G."/>
            <person name="Meng A."/>
            <person name="Brown T."/>
            <person name="Cohen L."/>
        </authorList>
    </citation>
    <scope>NUCLEOTIDE SEQUENCE</scope>
    <source>
        <strain evidence="2">10249 10 AB</strain>
    </source>
</reference>
<organism evidence="2">
    <name type="scientific">Pseudo-nitzschia australis</name>
    <dbReference type="NCBI Taxonomy" id="44445"/>
    <lineage>
        <taxon>Eukaryota</taxon>
        <taxon>Sar</taxon>
        <taxon>Stramenopiles</taxon>
        <taxon>Ochrophyta</taxon>
        <taxon>Bacillariophyta</taxon>
        <taxon>Bacillariophyceae</taxon>
        <taxon>Bacillariophycidae</taxon>
        <taxon>Bacillariales</taxon>
        <taxon>Bacillariaceae</taxon>
        <taxon>Pseudo-nitzschia</taxon>
    </lineage>
</organism>
<dbReference type="EMBL" id="HBIX01017690">
    <property type="protein sequence ID" value="CAE0719991.1"/>
    <property type="molecule type" value="Transcribed_RNA"/>
</dbReference>
<feature type="region of interest" description="Disordered" evidence="1">
    <location>
        <begin position="18"/>
        <end position="47"/>
    </location>
</feature>
<gene>
    <name evidence="2" type="ORF">PAUS00366_LOCUS12745</name>
</gene>